<dbReference type="Proteomes" id="UP000789901">
    <property type="component" value="Unassembled WGS sequence"/>
</dbReference>
<evidence type="ECO:0000256" key="1">
    <source>
        <dbReference type="SAM" id="Coils"/>
    </source>
</evidence>
<dbReference type="EMBL" id="CAJVQB010062506">
    <property type="protein sequence ID" value="CAG8840286.1"/>
    <property type="molecule type" value="Genomic_DNA"/>
</dbReference>
<evidence type="ECO:0000313" key="3">
    <source>
        <dbReference type="Proteomes" id="UP000789901"/>
    </source>
</evidence>
<organism evidence="2 3">
    <name type="scientific">Gigaspora margarita</name>
    <dbReference type="NCBI Taxonomy" id="4874"/>
    <lineage>
        <taxon>Eukaryota</taxon>
        <taxon>Fungi</taxon>
        <taxon>Fungi incertae sedis</taxon>
        <taxon>Mucoromycota</taxon>
        <taxon>Glomeromycotina</taxon>
        <taxon>Glomeromycetes</taxon>
        <taxon>Diversisporales</taxon>
        <taxon>Gigasporaceae</taxon>
        <taxon>Gigaspora</taxon>
    </lineage>
</organism>
<keyword evidence="1" id="KW-0175">Coiled coil</keyword>
<accession>A0ABN7WTB7</accession>
<comment type="caution">
    <text evidence="2">The sequence shown here is derived from an EMBL/GenBank/DDBJ whole genome shotgun (WGS) entry which is preliminary data.</text>
</comment>
<proteinExistence type="predicted"/>
<feature type="coiled-coil region" evidence="1">
    <location>
        <begin position="186"/>
        <end position="232"/>
    </location>
</feature>
<evidence type="ECO:0000313" key="2">
    <source>
        <dbReference type="EMBL" id="CAG8840286.1"/>
    </source>
</evidence>
<feature type="non-terminal residue" evidence="2">
    <location>
        <position position="234"/>
    </location>
</feature>
<reference evidence="2 3" key="1">
    <citation type="submission" date="2021-06" db="EMBL/GenBank/DDBJ databases">
        <authorList>
            <person name="Kallberg Y."/>
            <person name="Tangrot J."/>
            <person name="Rosling A."/>
        </authorList>
    </citation>
    <scope>NUCLEOTIDE SEQUENCE [LARGE SCALE GENOMIC DNA]</scope>
    <source>
        <strain evidence="2 3">120-4 pot B 10/14</strain>
    </source>
</reference>
<protein>
    <submittedName>
        <fullName evidence="2">45358_t:CDS:1</fullName>
    </submittedName>
</protein>
<keyword evidence="3" id="KW-1185">Reference proteome</keyword>
<feature type="non-terminal residue" evidence="2">
    <location>
        <position position="1"/>
    </location>
</feature>
<gene>
    <name evidence="2" type="ORF">GMARGA_LOCUS34841</name>
</gene>
<sequence>RLPDGLKKFIIKQVCTGNALIPDDDDCLLQRLWRIPSVQSCSTKVNESSWAHYVLQPIVNFIVDFKESDICIKLMLGEISNGPFNRSSQVQVHIKKDRSKLSKCGKDALDFVINKYAKSHNYDDLVKMQEIKVYLLHAHELFIIDRRIAPLYRMRKLGTVEIPFLENSEKKLIKLIQFLYTFTGSIKEKNDDINILQEQIDKMEEENRDTKLKVLRKLLDIKNNEIAGLEKRLK</sequence>
<name>A0ABN7WTB7_GIGMA</name>